<evidence type="ECO:0000313" key="2">
    <source>
        <dbReference type="EMBL" id="MBB5124165.1"/>
    </source>
</evidence>
<organism evidence="2 3">
    <name type="scientific">Streptomyces griseoloalbus</name>
    <dbReference type="NCBI Taxonomy" id="67303"/>
    <lineage>
        <taxon>Bacteria</taxon>
        <taxon>Bacillati</taxon>
        <taxon>Actinomycetota</taxon>
        <taxon>Actinomycetes</taxon>
        <taxon>Kitasatosporales</taxon>
        <taxon>Streptomycetaceae</taxon>
        <taxon>Streptomyces</taxon>
    </lineage>
</organism>
<gene>
    <name evidence="2" type="ORF">FHS32_000893</name>
</gene>
<comment type="caution">
    <text evidence="2">The sequence shown here is derived from an EMBL/GenBank/DDBJ whole genome shotgun (WGS) entry which is preliminary data.</text>
</comment>
<feature type="region of interest" description="Disordered" evidence="1">
    <location>
        <begin position="39"/>
        <end position="77"/>
    </location>
</feature>
<proteinExistence type="predicted"/>
<name>A0A7W8BIV6_9ACTN</name>
<keyword evidence="3" id="KW-1185">Reference proteome</keyword>
<accession>A0A7W8BIV6</accession>
<sequence>MESGADSGAGVEGTGADSNGEFLRCFGRQMKLLREATGLTQAQLGERVPPLTHARRGTALPTRSSSADRVSSPRDAS</sequence>
<dbReference type="EMBL" id="JACHJE010000002">
    <property type="protein sequence ID" value="MBB5124165.1"/>
    <property type="molecule type" value="Genomic_DNA"/>
</dbReference>
<protein>
    <submittedName>
        <fullName evidence="2">Uncharacterized protein</fullName>
    </submittedName>
</protein>
<feature type="region of interest" description="Disordered" evidence="1">
    <location>
        <begin position="1"/>
        <end position="21"/>
    </location>
</feature>
<dbReference type="Proteomes" id="UP000568022">
    <property type="component" value="Unassembled WGS sequence"/>
</dbReference>
<reference evidence="2 3" key="1">
    <citation type="submission" date="2020-08" db="EMBL/GenBank/DDBJ databases">
        <title>Genomic Encyclopedia of Type Strains, Phase III (KMG-III): the genomes of soil and plant-associated and newly described type strains.</title>
        <authorList>
            <person name="Whitman W."/>
        </authorList>
    </citation>
    <scope>NUCLEOTIDE SEQUENCE [LARGE SCALE GENOMIC DNA]</scope>
    <source>
        <strain evidence="2 3">CECT 3226</strain>
    </source>
</reference>
<evidence type="ECO:0000256" key="1">
    <source>
        <dbReference type="SAM" id="MobiDB-lite"/>
    </source>
</evidence>
<evidence type="ECO:0000313" key="3">
    <source>
        <dbReference type="Proteomes" id="UP000568022"/>
    </source>
</evidence>
<dbReference type="AlphaFoldDB" id="A0A7W8BIV6"/>